<feature type="region of interest" description="Disordered" evidence="1">
    <location>
        <begin position="192"/>
        <end position="218"/>
    </location>
</feature>
<feature type="compositionally biased region" description="Low complexity" evidence="1">
    <location>
        <begin position="192"/>
        <end position="210"/>
    </location>
</feature>
<proteinExistence type="predicted"/>
<name>A0ABR0VIY3_REHGL</name>
<evidence type="ECO:0000313" key="2">
    <source>
        <dbReference type="EMBL" id="KAK6134126.1"/>
    </source>
</evidence>
<organism evidence="2 3">
    <name type="scientific">Rehmannia glutinosa</name>
    <name type="common">Chinese foxglove</name>
    <dbReference type="NCBI Taxonomy" id="99300"/>
    <lineage>
        <taxon>Eukaryota</taxon>
        <taxon>Viridiplantae</taxon>
        <taxon>Streptophyta</taxon>
        <taxon>Embryophyta</taxon>
        <taxon>Tracheophyta</taxon>
        <taxon>Spermatophyta</taxon>
        <taxon>Magnoliopsida</taxon>
        <taxon>eudicotyledons</taxon>
        <taxon>Gunneridae</taxon>
        <taxon>Pentapetalae</taxon>
        <taxon>asterids</taxon>
        <taxon>lamiids</taxon>
        <taxon>Lamiales</taxon>
        <taxon>Orobanchaceae</taxon>
        <taxon>Rehmannieae</taxon>
        <taxon>Rehmannia</taxon>
    </lineage>
</organism>
<sequence>MAMGAERSKTIHNFTMPLELRWGNQKYPRRTEVNSDGRISLLRRSTTVDSHSSDHHRYDDSGQQRRTVRDRGSHKVGTTPPPASDGGRRFGDDGDGIAAVREKVMLDLQTAADKMKHAIFKDGLEEGEICGSPPPPPAAAPVEGEIDRPWNLRTRRAACKTPVSRFISSTNCGVAAAAADAMKPNSGFSDMRTASTSGGAGAAARTSAAARSDKRGRPKFSVALSKREIEEDFLAMVGHRPARRPKKRAKIVQRQLDTLFPGLWLTEVTPAMYKVTQAPP</sequence>
<accession>A0ABR0VIY3</accession>
<dbReference type="PANTHER" id="PTHR33130:SF43">
    <property type="entry name" value="OS01G0688600 PROTEIN"/>
    <property type="match status" value="1"/>
</dbReference>
<gene>
    <name evidence="2" type="ORF">DH2020_032126</name>
</gene>
<dbReference type="Proteomes" id="UP001318860">
    <property type="component" value="Unassembled WGS sequence"/>
</dbReference>
<feature type="compositionally biased region" description="Basic and acidic residues" evidence="1">
    <location>
        <begin position="51"/>
        <end position="73"/>
    </location>
</feature>
<evidence type="ECO:0000313" key="3">
    <source>
        <dbReference type="Proteomes" id="UP001318860"/>
    </source>
</evidence>
<dbReference type="EMBL" id="JABTTQ020001175">
    <property type="protein sequence ID" value="KAK6134126.1"/>
    <property type="molecule type" value="Genomic_DNA"/>
</dbReference>
<dbReference type="InterPro" id="IPR012438">
    <property type="entry name" value="DUF1639"/>
</dbReference>
<feature type="region of interest" description="Disordered" evidence="1">
    <location>
        <begin position="23"/>
        <end position="95"/>
    </location>
</feature>
<keyword evidence="3" id="KW-1185">Reference proteome</keyword>
<evidence type="ECO:0000256" key="1">
    <source>
        <dbReference type="SAM" id="MobiDB-lite"/>
    </source>
</evidence>
<reference evidence="2 3" key="1">
    <citation type="journal article" date="2021" name="Comput. Struct. Biotechnol. J.">
        <title>De novo genome assembly of the potent medicinal plant Rehmannia glutinosa using nanopore technology.</title>
        <authorList>
            <person name="Ma L."/>
            <person name="Dong C."/>
            <person name="Song C."/>
            <person name="Wang X."/>
            <person name="Zheng X."/>
            <person name="Niu Y."/>
            <person name="Chen S."/>
            <person name="Feng W."/>
        </authorList>
    </citation>
    <scope>NUCLEOTIDE SEQUENCE [LARGE SCALE GENOMIC DNA]</scope>
    <source>
        <strain evidence="2">DH-2019</strain>
    </source>
</reference>
<protein>
    <submittedName>
        <fullName evidence="2">Uncharacterized protein</fullName>
    </submittedName>
</protein>
<dbReference type="PANTHER" id="PTHR33130">
    <property type="entry name" value="PUTATIVE (DUF1639)-RELATED"/>
    <property type="match status" value="1"/>
</dbReference>
<dbReference type="Pfam" id="PF07797">
    <property type="entry name" value="DUF1639"/>
    <property type="match status" value="1"/>
</dbReference>
<comment type="caution">
    <text evidence="2">The sequence shown here is derived from an EMBL/GenBank/DDBJ whole genome shotgun (WGS) entry which is preliminary data.</text>
</comment>